<dbReference type="eggNOG" id="ENOG502TCZY">
    <property type="taxonomic scope" value="Eukaryota"/>
</dbReference>
<proteinExistence type="predicted"/>
<dbReference type="EMBL" id="AGNL01044315">
    <property type="protein sequence ID" value="EJK49949.1"/>
    <property type="molecule type" value="Genomic_DNA"/>
</dbReference>
<dbReference type="Proteomes" id="UP000266841">
    <property type="component" value="Unassembled WGS sequence"/>
</dbReference>
<comment type="caution">
    <text evidence="3">The sequence shown here is derived from an EMBL/GenBank/DDBJ whole genome shotgun (WGS) entry which is preliminary data.</text>
</comment>
<keyword evidence="4" id="KW-1185">Reference proteome</keyword>
<feature type="coiled-coil region" evidence="1">
    <location>
        <begin position="34"/>
        <end position="61"/>
    </location>
</feature>
<feature type="region of interest" description="Disordered" evidence="2">
    <location>
        <begin position="241"/>
        <end position="261"/>
    </location>
</feature>
<evidence type="ECO:0000256" key="1">
    <source>
        <dbReference type="SAM" id="Coils"/>
    </source>
</evidence>
<evidence type="ECO:0000256" key="2">
    <source>
        <dbReference type="SAM" id="MobiDB-lite"/>
    </source>
</evidence>
<sequence>MNDVSRHLSALSAFDECGVDDAFSALQTKVNEKLAEQRTKTKVAEKERSLLQERLREAKAISSVTSQIVNASRNALKIAPNEDAATLQTVIDRLRQSTLHPCRGNSSPSYIADTATTQNLNSEIASLSLEIESLMTKFKGLSDEREGCTLPTKVVQAVTSLRVLLADNNGCARFSEKDVDSLEDDLSAKIIDGTSRKDVEKIGLKRIALLRSTLSKEIESVDAKRLNEHKSKELQLRMKQDELTRVSKSANKENEDHERELEKAKRRYESSKLILNHDDGQPTEGDIEKDVTLNIEKFKEHLARKNRTSYRQLEREMKSTLQSERAEEAAREEEARLFRLQALASSCPYTKTLQGLTADIHKTTESRKQDVYSGRNDLLDCQANRQTNFGTDRLFSDSKFRLGNALHEAGIANTSAARDAVRMAIPRTEARTTGIRPF</sequence>
<reference evidence="3 4" key="1">
    <citation type="journal article" date="2012" name="Genome Biol.">
        <title>Genome and low-iron response of an oceanic diatom adapted to chronic iron limitation.</title>
        <authorList>
            <person name="Lommer M."/>
            <person name="Specht M."/>
            <person name="Roy A.S."/>
            <person name="Kraemer L."/>
            <person name="Andreson R."/>
            <person name="Gutowska M.A."/>
            <person name="Wolf J."/>
            <person name="Bergner S.V."/>
            <person name="Schilhabel M.B."/>
            <person name="Klostermeier U.C."/>
            <person name="Beiko R.G."/>
            <person name="Rosenstiel P."/>
            <person name="Hippler M."/>
            <person name="Laroche J."/>
        </authorList>
    </citation>
    <scope>NUCLEOTIDE SEQUENCE [LARGE SCALE GENOMIC DNA]</scope>
    <source>
        <strain evidence="3 4">CCMP1005</strain>
    </source>
</reference>
<organism evidence="3 4">
    <name type="scientific">Thalassiosira oceanica</name>
    <name type="common">Marine diatom</name>
    <dbReference type="NCBI Taxonomy" id="159749"/>
    <lineage>
        <taxon>Eukaryota</taxon>
        <taxon>Sar</taxon>
        <taxon>Stramenopiles</taxon>
        <taxon>Ochrophyta</taxon>
        <taxon>Bacillariophyta</taxon>
        <taxon>Coscinodiscophyceae</taxon>
        <taxon>Thalassiosirophycidae</taxon>
        <taxon>Thalassiosirales</taxon>
        <taxon>Thalassiosiraceae</taxon>
        <taxon>Thalassiosira</taxon>
    </lineage>
</organism>
<evidence type="ECO:0000313" key="3">
    <source>
        <dbReference type="EMBL" id="EJK49949.1"/>
    </source>
</evidence>
<dbReference type="OrthoDB" id="448087at2759"/>
<protein>
    <submittedName>
        <fullName evidence="3">Uncharacterized protein</fullName>
    </submittedName>
</protein>
<name>K0RCD5_THAOC</name>
<accession>K0RCD5</accession>
<keyword evidence="1" id="KW-0175">Coiled coil</keyword>
<evidence type="ECO:0000313" key="4">
    <source>
        <dbReference type="Proteomes" id="UP000266841"/>
    </source>
</evidence>
<feature type="coiled-coil region" evidence="1">
    <location>
        <begin position="117"/>
        <end position="144"/>
    </location>
</feature>
<gene>
    <name evidence="3" type="ORF">THAOC_31127</name>
</gene>
<dbReference type="AlphaFoldDB" id="K0RCD5"/>